<evidence type="ECO:0000259" key="3">
    <source>
        <dbReference type="Pfam" id="PF13806"/>
    </source>
</evidence>
<dbReference type="PANTHER" id="PTHR40562:SF1">
    <property type="entry name" value="NITRITE REDUCTASE (NADH) SMALL SUBUNIT"/>
    <property type="match status" value="1"/>
</dbReference>
<dbReference type="SUPFAM" id="SSF50022">
    <property type="entry name" value="ISP domain"/>
    <property type="match status" value="1"/>
</dbReference>
<proteinExistence type="predicted"/>
<reference evidence="5" key="1">
    <citation type="journal article" date="2019" name="Int. J. Syst. Evol. Microbiol.">
        <title>The Global Catalogue of Microorganisms (GCM) 10K type strain sequencing project: providing services to taxonomists for standard genome sequencing and annotation.</title>
        <authorList>
            <consortium name="The Broad Institute Genomics Platform"/>
            <consortium name="The Broad Institute Genome Sequencing Center for Infectious Disease"/>
            <person name="Wu L."/>
            <person name="Ma J."/>
        </authorList>
    </citation>
    <scope>NUCLEOTIDE SEQUENCE [LARGE SCALE GENOMIC DNA]</scope>
    <source>
        <strain evidence="5">JCM 14309</strain>
    </source>
</reference>
<dbReference type="NCBIfam" id="TIGR02378">
    <property type="entry name" value="nirD_assim_sml"/>
    <property type="match status" value="1"/>
</dbReference>
<keyword evidence="5" id="KW-1185">Reference proteome</keyword>
<organism evidence="4 5">
    <name type="scientific">Nesterenkonia aethiopica</name>
    <dbReference type="NCBI Taxonomy" id="269144"/>
    <lineage>
        <taxon>Bacteria</taxon>
        <taxon>Bacillati</taxon>
        <taxon>Actinomycetota</taxon>
        <taxon>Actinomycetes</taxon>
        <taxon>Micrococcales</taxon>
        <taxon>Micrococcaceae</taxon>
        <taxon>Nesterenkonia</taxon>
    </lineage>
</organism>
<dbReference type="EMBL" id="BAAAVT010000014">
    <property type="protein sequence ID" value="GAA3069748.1"/>
    <property type="molecule type" value="Genomic_DNA"/>
</dbReference>
<dbReference type="PANTHER" id="PTHR40562">
    <property type="match status" value="1"/>
</dbReference>
<feature type="domain" description="Rieske-like [2Fe-2S]" evidence="3">
    <location>
        <begin position="27"/>
        <end position="127"/>
    </location>
</feature>
<dbReference type="InterPro" id="IPR017881">
    <property type="entry name" value="NirD"/>
</dbReference>
<dbReference type="CDD" id="cd03529">
    <property type="entry name" value="Rieske_NirD"/>
    <property type="match status" value="1"/>
</dbReference>
<evidence type="ECO:0000256" key="2">
    <source>
        <dbReference type="ARBA" id="ARBA00023063"/>
    </source>
</evidence>
<comment type="caution">
    <text evidence="4">The sequence shown here is derived from an EMBL/GenBank/DDBJ whole genome shotgun (WGS) entry which is preliminary data.</text>
</comment>
<evidence type="ECO:0000256" key="1">
    <source>
        <dbReference type="ARBA" id="ARBA00023002"/>
    </source>
</evidence>
<keyword evidence="1" id="KW-0560">Oxidoreductase</keyword>
<keyword evidence="2" id="KW-0534">Nitrate assimilation</keyword>
<dbReference type="RefSeq" id="WP_070158806.1">
    <property type="nucleotide sequence ID" value="NZ_BAAAVT010000014.1"/>
</dbReference>
<dbReference type="InterPro" id="IPR036922">
    <property type="entry name" value="Rieske_2Fe-2S_sf"/>
</dbReference>
<dbReference type="Gene3D" id="2.102.10.10">
    <property type="entry name" value="Rieske [2Fe-2S] iron-sulphur domain"/>
    <property type="match status" value="1"/>
</dbReference>
<sequence length="129" mass="13830">MTTALHLTEEPDLTLADAAASTDGRHAVCRLEDLEPFWGEAALVEGVQIALIRVPGDRVFAVSQWDPFAKAHVMARGIVGTKGGRPTLASPIHKQVYDLESGQCLSEDGLALRVFAVDVDAEGRVHVSL</sequence>
<dbReference type="InterPro" id="IPR012748">
    <property type="entry name" value="Rieske-like_NirD"/>
</dbReference>
<evidence type="ECO:0000313" key="4">
    <source>
        <dbReference type="EMBL" id="GAA3069748.1"/>
    </source>
</evidence>
<evidence type="ECO:0000313" key="5">
    <source>
        <dbReference type="Proteomes" id="UP001500236"/>
    </source>
</evidence>
<protein>
    <recommendedName>
        <fullName evidence="3">Rieske-like [2Fe-2S] domain-containing protein</fullName>
    </recommendedName>
</protein>
<dbReference type="Pfam" id="PF13806">
    <property type="entry name" value="Rieske_2"/>
    <property type="match status" value="1"/>
</dbReference>
<gene>
    <name evidence="4" type="ORF">GCM10010529_22740</name>
</gene>
<name>A0ABP6M0L7_9MICC</name>
<dbReference type="PROSITE" id="PS51300">
    <property type="entry name" value="NIRD"/>
    <property type="match status" value="1"/>
</dbReference>
<dbReference type="Proteomes" id="UP001500236">
    <property type="component" value="Unassembled WGS sequence"/>
</dbReference>
<accession>A0ABP6M0L7</accession>